<accession>A0A6M3JFM4</accession>
<sequence>MENKSILSKPTTGGSTGAIATPDDGELHLTPKASSTGAEGTIFYDSGDDHIYVGTEGL</sequence>
<proteinExistence type="predicted"/>
<name>A0A6M3JFM4_9ZZZZ</name>
<dbReference type="AlphaFoldDB" id="A0A6M3JFM4"/>
<feature type="region of interest" description="Disordered" evidence="1">
    <location>
        <begin position="1"/>
        <end position="47"/>
    </location>
</feature>
<evidence type="ECO:0000256" key="1">
    <source>
        <dbReference type="SAM" id="MobiDB-lite"/>
    </source>
</evidence>
<dbReference type="EMBL" id="MT142529">
    <property type="protein sequence ID" value="QJA84412.1"/>
    <property type="molecule type" value="Genomic_DNA"/>
</dbReference>
<reference evidence="2" key="1">
    <citation type="submission" date="2020-03" db="EMBL/GenBank/DDBJ databases">
        <title>The deep terrestrial virosphere.</title>
        <authorList>
            <person name="Holmfeldt K."/>
            <person name="Nilsson E."/>
            <person name="Simone D."/>
            <person name="Lopez-Fernandez M."/>
            <person name="Wu X."/>
            <person name="de Brujin I."/>
            <person name="Lundin D."/>
            <person name="Andersson A."/>
            <person name="Bertilsson S."/>
            <person name="Dopson M."/>
        </authorList>
    </citation>
    <scope>NUCLEOTIDE SEQUENCE</scope>
    <source>
        <strain evidence="3">MM415A00192</strain>
        <strain evidence="2">MM415B00178</strain>
    </source>
</reference>
<feature type="compositionally biased region" description="Polar residues" evidence="1">
    <location>
        <begin position="1"/>
        <end position="13"/>
    </location>
</feature>
<protein>
    <submittedName>
        <fullName evidence="2">Uncharacterized protein</fullName>
    </submittedName>
</protein>
<organism evidence="2">
    <name type="scientific">viral metagenome</name>
    <dbReference type="NCBI Taxonomy" id="1070528"/>
    <lineage>
        <taxon>unclassified sequences</taxon>
        <taxon>metagenomes</taxon>
        <taxon>organismal metagenomes</taxon>
    </lineage>
</organism>
<dbReference type="EMBL" id="MT141574">
    <property type="protein sequence ID" value="QJA67647.1"/>
    <property type="molecule type" value="Genomic_DNA"/>
</dbReference>
<gene>
    <name evidence="3" type="ORF">MM415A00192_0021</name>
    <name evidence="2" type="ORF">MM415B00178_0029</name>
</gene>
<evidence type="ECO:0000313" key="3">
    <source>
        <dbReference type="EMBL" id="QJA84412.1"/>
    </source>
</evidence>
<evidence type="ECO:0000313" key="2">
    <source>
        <dbReference type="EMBL" id="QJA67647.1"/>
    </source>
</evidence>